<evidence type="ECO:0000313" key="4">
    <source>
        <dbReference type="Proteomes" id="UP001291623"/>
    </source>
</evidence>
<name>A0AAE1QQV6_9SOLA</name>
<dbReference type="SUPFAM" id="SSF56574">
    <property type="entry name" value="Serpins"/>
    <property type="match status" value="1"/>
</dbReference>
<protein>
    <recommendedName>
        <fullName evidence="2">Serpin domain-containing protein</fullName>
    </recommendedName>
</protein>
<dbReference type="Pfam" id="PF00079">
    <property type="entry name" value="Serpin"/>
    <property type="match status" value="1"/>
</dbReference>
<dbReference type="Proteomes" id="UP001291623">
    <property type="component" value="Unassembled WGS sequence"/>
</dbReference>
<gene>
    <name evidence="3" type="ORF">RND71_043386</name>
</gene>
<comment type="caution">
    <text evidence="3">The sequence shown here is derived from an EMBL/GenBank/DDBJ whole genome shotgun (WGS) entry which is preliminary data.</text>
</comment>
<evidence type="ECO:0000259" key="2">
    <source>
        <dbReference type="Pfam" id="PF00079"/>
    </source>
</evidence>
<evidence type="ECO:0000256" key="1">
    <source>
        <dbReference type="SAM" id="MobiDB-lite"/>
    </source>
</evidence>
<feature type="region of interest" description="Disordered" evidence="1">
    <location>
        <begin position="1"/>
        <end position="22"/>
    </location>
</feature>
<keyword evidence="4" id="KW-1185">Reference proteome</keyword>
<dbReference type="InterPro" id="IPR036186">
    <property type="entry name" value="Serpin_sf"/>
</dbReference>
<accession>A0AAE1QQV6</accession>
<proteinExistence type="predicted"/>
<dbReference type="Gene3D" id="6.20.40.10">
    <property type="match status" value="1"/>
</dbReference>
<dbReference type="AlphaFoldDB" id="A0AAE1QQV6"/>
<feature type="domain" description="Serpin" evidence="2">
    <location>
        <begin position="35"/>
        <end position="64"/>
    </location>
</feature>
<sequence>MKDDEALVPSHNENNSTIDEEMNEVNDDYYNKKINNKVIINSVVHKAFISIDEEGTEAAAATAMLIARSG</sequence>
<organism evidence="3 4">
    <name type="scientific">Anisodus tanguticus</name>
    <dbReference type="NCBI Taxonomy" id="243964"/>
    <lineage>
        <taxon>Eukaryota</taxon>
        <taxon>Viridiplantae</taxon>
        <taxon>Streptophyta</taxon>
        <taxon>Embryophyta</taxon>
        <taxon>Tracheophyta</taxon>
        <taxon>Spermatophyta</taxon>
        <taxon>Magnoliopsida</taxon>
        <taxon>eudicotyledons</taxon>
        <taxon>Gunneridae</taxon>
        <taxon>Pentapetalae</taxon>
        <taxon>asterids</taxon>
        <taxon>lamiids</taxon>
        <taxon>Solanales</taxon>
        <taxon>Solanaceae</taxon>
        <taxon>Solanoideae</taxon>
        <taxon>Hyoscyameae</taxon>
        <taxon>Anisodus</taxon>
    </lineage>
</organism>
<dbReference type="EMBL" id="JAVYJV010000061">
    <property type="protein sequence ID" value="KAK4337038.1"/>
    <property type="molecule type" value="Genomic_DNA"/>
</dbReference>
<evidence type="ECO:0000313" key="3">
    <source>
        <dbReference type="EMBL" id="KAK4337038.1"/>
    </source>
</evidence>
<dbReference type="InterPro" id="IPR023796">
    <property type="entry name" value="Serpin_dom"/>
</dbReference>
<reference evidence="3" key="1">
    <citation type="submission" date="2023-12" db="EMBL/GenBank/DDBJ databases">
        <title>Genome assembly of Anisodus tanguticus.</title>
        <authorList>
            <person name="Wang Y.-J."/>
        </authorList>
    </citation>
    <scope>NUCLEOTIDE SEQUENCE</scope>
    <source>
        <strain evidence="3">KB-2021</strain>
        <tissue evidence="3">Leaf</tissue>
    </source>
</reference>